<name>A0A6M0JVI5_9GAMM</name>
<evidence type="ECO:0000313" key="3">
    <source>
        <dbReference type="Proteomes" id="UP000483379"/>
    </source>
</evidence>
<proteinExistence type="predicted"/>
<comment type="caution">
    <text evidence="2">The sequence shown here is derived from an EMBL/GenBank/DDBJ whole genome shotgun (WGS) entry which is preliminary data.</text>
</comment>
<keyword evidence="3" id="KW-1185">Reference proteome</keyword>
<keyword evidence="1" id="KW-0732">Signal</keyword>
<gene>
    <name evidence="2" type="ORF">G3446_03245</name>
</gene>
<dbReference type="AlphaFoldDB" id="A0A6M0JVI5"/>
<evidence type="ECO:0000256" key="1">
    <source>
        <dbReference type="SAM" id="SignalP"/>
    </source>
</evidence>
<organism evidence="2 3">
    <name type="scientific">Thiorhodococcus minor</name>
    <dbReference type="NCBI Taxonomy" id="57489"/>
    <lineage>
        <taxon>Bacteria</taxon>
        <taxon>Pseudomonadati</taxon>
        <taxon>Pseudomonadota</taxon>
        <taxon>Gammaproteobacteria</taxon>
        <taxon>Chromatiales</taxon>
        <taxon>Chromatiaceae</taxon>
        <taxon>Thiorhodococcus</taxon>
    </lineage>
</organism>
<dbReference type="GO" id="GO:0009055">
    <property type="term" value="F:electron transfer activity"/>
    <property type="evidence" value="ECO:0007669"/>
    <property type="project" value="InterPro"/>
</dbReference>
<dbReference type="SUPFAM" id="SSF46626">
    <property type="entry name" value="Cytochrome c"/>
    <property type="match status" value="1"/>
</dbReference>
<evidence type="ECO:0000313" key="2">
    <source>
        <dbReference type="EMBL" id="NEV60921.1"/>
    </source>
</evidence>
<dbReference type="EMBL" id="JAAIJQ010000006">
    <property type="protein sequence ID" value="NEV60921.1"/>
    <property type="molecule type" value="Genomic_DNA"/>
</dbReference>
<feature type="signal peptide" evidence="1">
    <location>
        <begin position="1"/>
        <end position="23"/>
    </location>
</feature>
<reference evidence="2 3" key="1">
    <citation type="submission" date="2020-02" db="EMBL/GenBank/DDBJ databases">
        <title>Genome sequences of Thiorhodococcus mannitoliphagus and Thiorhodococcus minor, purple sulfur photosynthetic bacteria in the gammaproteobacterial family, Chromatiaceae.</title>
        <authorList>
            <person name="Aviles F.A."/>
            <person name="Meyer T.E."/>
            <person name="Kyndt J.A."/>
        </authorList>
    </citation>
    <scope>NUCLEOTIDE SEQUENCE [LARGE SCALE GENOMIC DNA]</scope>
    <source>
        <strain evidence="2 3">DSM 11518</strain>
    </source>
</reference>
<dbReference type="RefSeq" id="WP_164450970.1">
    <property type="nucleotide sequence ID" value="NZ_JAAIJQ010000006.1"/>
</dbReference>
<dbReference type="GO" id="GO:0020037">
    <property type="term" value="F:heme binding"/>
    <property type="evidence" value="ECO:0007669"/>
    <property type="project" value="InterPro"/>
</dbReference>
<accession>A0A6M0JVI5</accession>
<dbReference type="Proteomes" id="UP000483379">
    <property type="component" value="Unassembled WGS sequence"/>
</dbReference>
<feature type="chain" id="PRO_5026936654" evidence="1">
    <location>
        <begin position="24"/>
        <end position="96"/>
    </location>
</feature>
<protein>
    <submittedName>
        <fullName evidence="2">Cytochrome c</fullName>
    </submittedName>
</protein>
<sequence>MNAKPSFRMALLALCVSSSAVTAATASDDAEALYQEHCVKCHGSEVYTRDDRKVTSYDGLVRQVQRCELSLQLTWFDDEIKDVADYLDSRFYHFQP</sequence>
<dbReference type="InterPro" id="IPR036909">
    <property type="entry name" value="Cyt_c-like_dom_sf"/>
</dbReference>